<reference evidence="14" key="1">
    <citation type="submission" date="2021-10" db="EMBL/GenBank/DDBJ databases">
        <title>Novel species in genus Arthrobacter.</title>
        <authorList>
            <person name="Liu Y."/>
        </authorList>
    </citation>
    <scope>NUCLEOTIDE SEQUENCE</scope>
    <source>
        <strain evidence="14">Zg-Y462</strain>
        <strain evidence="16">zg-Y462</strain>
    </source>
</reference>
<accession>A0A9X1M7T3</accession>
<dbReference type="AlphaFoldDB" id="A0A9X1M7T3"/>
<feature type="transmembrane region" description="Helical" evidence="10">
    <location>
        <begin position="159"/>
        <end position="182"/>
    </location>
</feature>
<dbReference type="InterPro" id="IPR035906">
    <property type="entry name" value="MetI-like_sf"/>
</dbReference>
<organism evidence="14 17">
    <name type="scientific">Arthrobacter zhangbolii</name>
    <dbReference type="NCBI Taxonomy" id="2886936"/>
    <lineage>
        <taxon>Bacteria</taxon>
        <taxon>Bacillati</taxon>
        <taxon>Actinomycetota</taxon>
        <taxon>Actinomycetes</taxon>
        <taxon>Micrococcales</taxon>
        <taxon>Micrococcaceae</taxon>
        <taxon>Arthrobacter</taxon>
    </lineage>
</organism>
<gene>
    <name evidence="14" type="primary">modB</name>
    <name evidence="14" type="ORF">LJ755_10365</name>
    <name evidence="15" type="ORF">MUK71_06000</name>
</gene>
<keyword evidence="8 10" id="KW-0472">Membrane</keyword>
<keyword evidence="3 10" id="KW-0813">Transport</keyword>
<evidence type="ECO:0000256" key="4">
    <source>
        <dbReference type="ARBA" id="ARBA00022505"/>
    </source>
</evidence>
<dbReference type="PANTHER" id="PTHR30406:SF8">
    <property type="entry name" value="SULFATE TRANSPORT SYSTEM PERMEASE PROTEIN CYST"/>
    <property type="match status" value="1"/>
</dbReference>
<evidence type="ECO:0000256" key="3">
    <source>
        <dbReference type="ARBA" id="ARBA00022448"/>
    </source>
</evidence>
<evidence type="ECO:0000256" key="8">
    <source>
        <dbReference type="ARBA" id="ARBA00023136"/>
    </source>
</evidence>
<dbReference type="Proteomes" id="UP000829758">
    <property type="component" value="Chromosome"/>
</dbReference>
<evidence type="ECO:0000256" key="6">
    <source>
        <dbReference type="ARBA" id="ARBA00022989"/>
    </source>
</evidence>
<dbReference type="Pfam" id="PF00528">
    <property type="entry name" value="BPD_transp_1"/>
    <property type="match status" value="1"/>
</dbReference>
<evidence type="ECO:0000313" key="14">
    <source>
        <dbReference type="EMBL" id="MCC3273128.1"/>
    </source>
</evidence>
<feature type="compositionally biased region" description="Basic and acidic residues" evidence="12">
    <location>
        <begin position="1"/>
        <end position="12"/>
    </location>
</feature>
<feature type="transmembrane region" description="Helical" evidence="10">
    <location>
        <begin position="203"/>
        <end position="225"/>
    </location>
</feature>
<feature type="transmembrane region" description="Helical" evidence="10">
    <location>
        <begin position="117"/>
        <end position="139"/>
    </location>
</feature>
<dbReference type="SUPFAM" id="SSF161098">
    <property type="entry name" value="MetI-like"/>
    <property type="match status" value="1"/>
</dbReference>
<dbReference type="Proteomes" id="UP001155145">
    <property type="component" value="Unassembled WGS sequence"/>
</dbReference>
<keyword evidence="5 10" id="KW-0812">Transmembrane</keyword>
<comment type="similarity">
    <text evidence="11">Belongs to the binding-protein-dependent transport system permease family. CysTW subfamily.</text>
</comment>
<dbReference type="InterPro" id="IPR011867">
    <property type="entry name" value="ModB_ABC"/>
</dbReference>
<evidence type="ECO:0000313" key="17">
    <source>
        <dbReference type="Proteomes" id="UP001155145"/>
    </source>
</evidence>
<comment type="function">
    <text evidence="11">Part of the binding-protein-dependent transport system for molybdenum; probably responsible for the translocation of the substrate across the membrane.</text>
</comment>
<proteinExistence type="inferred from homology"/>
<keyword evidence="7" id="KW-0764">Sulfate transport</keyword>
<feature type="transmembrane region" description="Helical" evidence="10">
    <location>
        <begin position="38"/>
        <end position="59"/>
    </location>
</feature>
<dbReference type="EMBL" id="CP094984">
    <property type="protein sequence ID" value="UON93167.1"/>
    <property type="molecule type" value="Genomic_DNA"/>
</dbReference>
<dbReference type="InterPro" id="IPR000515">
    <property type="entry name" value="MetI-like"/>
</dbReference>
<dbReference type="RefSeq" id="WP_227929004.1">
    <property type="nucleotide sequence ID" value="NZ_CP094984.1"/>
</dbReference>
<evidence type="ECO:0000256" key="5">
    <source>
        <dbReference type="ARBA" id="ARBA00022692"/>
    </source>
</evidence>
<evidence type="ECO:0000256" key="12">
    <source>
        <dbReference type="SAM" id="MobiDB-lite"/>
    </source>
</evidence>
<dbReference type="CDD" id="cd06261">
    <property type="entry name" value="TM_PBP2"/>
    <property type="match status" value="1"/>
</dbReference>
<evidence type="ECO:0000256" key="1">
    <source>
        <dbReference type="ARBA" id="ARBA00004141"/>
    </source>
</evidence>
<feature type="domain" description="ABC transmembrane type-1" evidence="13">
    <location>
        <begin position="79"/>
        <end position="282"/>
    </location>
</feature>
<evidence type="ECO:0000313" key="15">
    <source>
        <dbReference type="EMBL" id="UON93167.1"/>
    </source>
</evidence>
<evidence type="ECO:0000256" key="7">
    <source>
        <dbReference type="ARBA" id="ARBA00023032"/>
    </source>
</evidence>
<name>A0A9X1M7T3_9MICC</name>
<comment type="function">
    <text evidence="9">Part of the ABC transporter complex CysAWTP (TC 3.A.1.6.1) involved in sulfate/thiosulfate import. Probably responsible for the translocation of the substrate across the membrane.</text>
</comment>
<dbReference type="NCBIfam" id="TIGR02141">
    <property type="entry name" value="modB_ABC"/>
    <property type="match status" value="1"/>
</dbReference>
<evidence type="ECO:0000259" key="13">
    <source>
        <dbReference type="PROSITE" id="PS50928"/>
    </source>
</evidence>
<comment type="subcellular location">
    <subcellularLocation>
        <location evidence="10">Cell membrane</location>
        <topology evidence="10">Multi-pass membrane protein</topology>
    </subcellularLocation>
    <subcellularLocation>
        <location evidence="1">Membrane</location>
        <topology evidence="1">Multi-pass membrane protein</topology>
    </subcellularLocation>
</comment>
<evidence type="ECO:0000313" key="16">
    <source>
        <dbReference type="Proteomes" id="UP000829758"/>
    </source>
</evidence>
<dbReference type="PROSITE" id="PS50928">
    <property type="entry name" value="ABC_TM1"/>
    <property type="match status" value="1"/>
</dbReference>
<evidence type="ECO:0000256" key="10">
    <source>
        <dbReference type="RuleBase" id="RU363032"/>
    </source>
</evidence>
<keyword evidence="11" id="KW-1003">Cell membrane</keyword>
<evidence type="ECO:0000256" key="2">
    <source>
        <dbReference type="ARBA" id="ARBA00011779"/>
    </source>
</evidence>
<dbReference type="GO" id="GO:0015098">
    <property type="term" value="F:molybdate ion transmembrane transporter activity"/>
    <property type="evidence" value="ECO:0007669"/>
    <property type="project" value="UniProtKB-UniRule"/>
</dbReference>
<dbReference type="EMBL" id="JAJFZT010000006">
    <property type="protein sequence ID" value="MCC3273128.1"/>
    <property type="molecule type" value="Genomic_DNA"/>
</dbReference>
<keyword evidence="16" id="KW-1185">Reference proteome</keyword>
<feature type="transmembrane region" description="Helical" evidence="10">
    <location>
        <begin position="263"/>
        <end position="282"/>
    </location>
</feature>
<feature type="region of interest" description="Disordered" evidence="12">
    <location>
        <begin position="1"/>
        <end position="28"/>
    </location>
</feature>
<sequence length="292" mass="30343">MSLKPLRDEQVRDSMPGRSVSGKSAPLSREARATTPGWLWIPASMALLLCAGPVAALLLNVPWTSLPELLGSGAARTALGLSLATSLCSTLICVLLGLPLAVLFSKLQGPWIQLMRGVLLIPLVLSPVVSGIALLYFWGRQGIAGKLLGAAGVDVGYSPAAVVIVQVFVSLPFFVVASLNSLSAVDKDIEMAAATSGAGPTAILRHITLPLALPGIVAGALLAFARSLGEYGATITFAGSIEGRTRTLPLQIELSLNSNQPQAALGICLMLIALYLLVLLLARLGTGRLLPR</sequence>
<evidence type="ECO:0000256" key="9">
    <source>
        <dbReference type="ARBA" id="ARBA00025323"/>
    </source>
</evidence>
<protein>
    <recommendedName>
        <fullName evidence="11">Molybdenum transport system permease</fullName>
    </recommendedName>
</protein>
<dbReference type="InterPro" id="IPR005667">
    <property type="entry name" value="Sulph_transpt2"/>
</dbReference>
<keyword evidence="6 10" id="KW-1133">Transmembrane helix</keyword>
<dbReference type="GO" id="GO:0015419">
    <property type="term" value="F:ABC-type sulfate transporter activity"/>
    <property type="evidence" value="ECO:0007669"/>
    <property type="project" value="InterPro"/>
</dbReference>
<dbReference type="PANTHER" id="PTHR30406">
    <property type="entry name" value="SULFATE TRANSPORT SYSTEM PERMEASE PROTEIN"/>
    <property type="match status" value="1"/>
</dbReference>
<evidence type="ECO:0000256" key="11">
    <source>
        <dbReference type="RuleBase" id="RU365097"/>
    </source>
</evidence>
<keyword evidence="4 11" id="KW-0500">Molybdenum</keyword>
<feature type="transmembrane region" description="Helical" evidence="10">
    <location>
        <begin position="79"/>
        <end position="105"/>
    </location>
</feature>
<dbReference type="GO" id="GO:0005886">
    <property type="term" value="C:plasma membrane"/>
    <property type="evidence" value="ECO:0007669"/>
    <property type="project" value="UniProtKB-SubCell"/>
</dbReference>
<dbReference type="Gene3D" id="1.10.3720.10">
    <property type="entry name" value="MetI-like"/>
    <property type="match status" value="1"/>
</dbReference>
<comment type="subunit">
    <text evidence="2">The complex is composed of two ATP-binding proteins (CysA), two transmembrane proteins (CysT and CysW) and a solute-binding protein (CysP).</text>
</comment>